<feature type="compositionally biased region" description="Polar residues" evidence="1">
    <location>
        <begin position="28"/>
        <end position="40"/>
    </location>
</feature>
<dbReference type="EMBL" id="JAJTJA010000007">
    <property type="protein sequence ID" value="KAH8696084.1"/>
    <property type="molecule type" value="Genomic_DNA"/>
</dbReference>
<dbReference type="RefSeq" id="XP_046071022.1">
    <property type="nucleotide sequence ID" value="XM_046218327.1"/>
</dbReference>
<comment type="caution">
    <text evidence="2">The sequence shown here is derived from an EMBL/GenBank/DDBJ whole genome shotgun (WGS) entry which is preliminary data.</text>
</comment>
<dbReference type="Proteomes" id="UP001201262">
    <property type="component" value="Unassembled WGS sequence"/>
</dbReference>
<proteinExistence type="predicted"/>
<accession>A0AAD4KNQ9</accession>
<feature type="compositionally biased region" description="Acidic residues" evidence="1">
    <location>
        <begin position="231"/>
        <end position="241"/>
    </location>
</feature>
<evidence type="ECO:0000313" key="3">
    <source>
        <dbReference type="Proteomes" id="UP001201262"/>
    </source>
</evidence>
<dbReference type="GeneID" id="70248614"/>
<organism evidence="2 3">
    <name type="scientific">Talaromyces proteolyticus</name>
    <dbReference type="NCBI Taxonomy" id="1131652"/>
    <lineage>
        <taxon>Eukaryota</taxon>
        <taxon>Fungi</taxon>
        <taxon>Dikarya</taxon>
        <taxon>Ascomycota</taxon>
        <taxon>Pezizomycotina</taxon>
        <taxon>Eurotiomycetes</taxon>
        <taxon>Eurotiomycetidae</taxon>
        <taxon>Eurotiales</taxon>
        <taxon>Trichocomaceae</taxon>
        <taxon>Talaromyces</taxon>
        <taxon>Talaromyces sect. Bacilispori</taxon>
    </lineage>
</organism>
<feature type="region of interest" description="Disordered" evidence="1">
    <location>
        <begin position="1"/>
        <end position="20"/>
    </location>
</feature>
<protein>
    <submittedName>
        <fullName evidence="2">Uncharacterized protein</fullName>
    </submittedName>
</protein>
<reference evidence="2" key="1">
    <citation type="submission" date="2021-12" db="EMBL/GenBank/DDBJ databases">
        <title>Convergent genome expansion in fungi linked to evolution of root-endophyte symbiosis.</title>
        <authorList>
            <consortium name="DOE Joint Genome Institute"/>
            <person name="Ke Y.-H."/>
            <person name="Bonito G."/>
            <person name="Liao H.-L."/>
            <person name="Looney B."/>
            <person name="Rojas-Flechas A."/>
            <person name="Nash J."/>
            <person name="Hameed K."/>
            <person name="Schadt C."/>
            <person name="Martin F."/>
            <person name="Crous P.W."/>
            <person name="Miettinen O."/>
            <person name="Magnuson J.K."/>
            <person name="Labbe J."/>
            <person name="Jacobson D."/>
            <person name="Doktycz M.J."/>
            <person name="Veneault-Fourrey C."/>
            <person name="Kuo A."/>
            <person name="Mondo S."/>
            <person name="Calhoun S."/>
            <person name="Riley R."/>
            <person name="Ohm R."/>
            <person name="LaButti K."/>
            <person name="Andreopoulos B."/>
            <person name="Pangilinan J."/>
            <person name="Nolan M."/>
            <person name="Tritt A."/>
            <person name="Clum A."/>
            <person name="Lipzen A."/>
            <person name="Daum C."/>
            <person name="Barry K."/>
            <person name="Grigoriev I.V."/>
            <person name="Vilgalys R."/>
        </authorList>
    </citation>
    <scope>NUCLEOTIDE SEQUENCE</scope>
    <source>
        <strain evidence="2">PMI_201</strain>
    </source>
</reference>
<gene>
    <name evidence="2" type="ORF">BGW36DRAFT_397720</name>
</gene>
<sequence length="241" mass="28169">MSISALLNPPQHKPEPEALSTDIQFSLQYDNPLQSHQSPQPLHPDNKLTPKRKSSLDKSSVDYRYERFENAPSTTTVRRDRRRAPRPKYMEEEMYFIWYHRIDLEEDWKECADAFNRQFPTQGRNVQGIQCKFYRFINSKRCPTVREQRRLKDDQLVGSRRPRAERLPKYGVIEWCNVWYPWMNADHAVPGLQVGPKATPVGRGDDQRTSYSRSSSEASSPDPYSPGSYSDETESQEEDAH</sequence>
<evidence type="ECO:0000256" key="1">
    <source>
        <dbReference type="SAM" id="MobiDB-lite"/>
    </source>
</evidence>
<feature type="region of interest" description="Disordered" evidence="1">
    <location>
        <begin position="194"/>
        <end position="241"/>
    </location>
</feature>
<dbReference type="AlphaFoldDB" id="A0AAD4KNQ9"/>
<feature type="region of interest" description="Disordered" evidence="1">
    <location>
        <begin position="28"/>
        <end position="59"/>
    </location>
</feature>
<feature type="compositionally biased region" description="Low complexity" evidence="1">
    <location>
        <begin position="210"/>
        <end position="230"/>
    </location>
</feature>
<evidence type="ECO:0000313" key="2">
    <source>
        <dbReference type="EMBL" id="KAH8696084.1"/>
    </source>
</evidence>
<keyword evidence="3" id="KW-1185">Reference proteome</keyword>
<name>A0AAD4KNQ9_9EURO</name>
<feature type="compositionally biased region" description="Basic and acidic residues" evidence="1">
    <location>
        <begin position="44"/>
        <end position="59"/>
    </location>
</feature>